<dbReference type="Proteomes" id="UP000278962">
    <property type="component" value="Unassembled WGS sequence"/>
</dbReference>
<dbReference type="RefSeq" id="WP_170179059.1">
    <property type="nucleotide sequence ID" value="NZ_RBIL01000001.1"/>
</dbReference>
<proteinExistence type="inferred from homology"/>
<comment type="subcellular location">
    <subcellularLocation>
        <location evidence="1">Endomembrane system</location>
        <topology evidence="1">Multi-pass membrane protein</topology>
    </subcellularLocation>
</comment>
<feature type="transmembrane region" description="Helical" evidence="7">
    <location>
        <begin position="101"/>
        <end position="120"/>
    </location>
</feature>
<dbReference type="GO" id="GO:0016020">
    <property type="term" value="C:membrane"/>
    <property type="evidence" value="ECO:0007669"/>
    <property type="project" value="TreeGrafter"/>
</dbReference>
<protein>
    <submittedName>
        <fullName evidence="8">Fucose permease</fullName>
    </submittedName>
</protein>
<name>A0A660LER3_9ACTN</name>
<keyword evidence="6 7" id="KW-0472">Membrane</keyword>
<dbReference type="PANTHER" id="PTHR23514:SF3">
    <property type="entry name" value="BYPASS OF STOP CODON PROTEIN 6"/>
    <property type="match status" value="1"/>
</dbReference>
<dbReference type="InterPro" id="IPR036259">
    <property type="entry name" value="MFS_trans_sf"/>
</dbReference>
<keyword evidence="3" id="KW-0813">Transport</keyword>
<feature type="transmembrane region" description="Helical" evidence="7">
    <location>
        <begin position="322"/>
        <end position="340"/>
    </location>
</feature>
<evidence type="ECO:0000256" key="7">
    <source>
        <dbReference type="SAM" id="Phobius"/>
    </source>
</evidence>
<dbReference type="EMBL" id="RBIL01000001">
    <property type="protein sequence ID" value="RKQ92796.1"/>
    <property type="molecule type" value="Genomic_DNA"/>
</dbReference>
<dbReference type="Gene3D" id="1.20.1250.20">
    <property type="entry name" value="MFS general substrate transporter like domains"/>
    <property type="match status" value="2"/>
</dbReference>
<organism evidence="8 9">
    <name type="scientific">Solirubrobacter pauli</name>
    <dbReference type="NCBI Taxonomy" id="166793"/>
    <lineage>
        <taxon>Bacteria</taxon>
        <taxon>Bacillati</taxon>
        <taxon>Actinomycetota</taxon>
        <taxon>Thermoleophilia</taxon>
        <taxon>Solirubrobacterales</taxon>
        <taxon>Solirubrobacteraceae</taxon>
        <taxon>Solirubrobacter</taxon>
    </lineage>
</organism>
<evidence type="ECO:0000256" key="6">
    <source>
        <dbReference type="ARBA" id="ARBA00023136"/>
    </source>
</evidence>
<accession>A0A660LER3</accession>
<feature type="transmembrane region" description="Helical" evidence="7">
    <location>
        <begin position="40"/>
        <end position="61"/>
    </location>
</feature>
<dbReference type="Pfam" id="PF07690">
    <property type="entry name" value="MFS_1"/>
    <property type="match status" value="1"/>
</dbReference>
<comment type="caution">
    <text evidence="8">The sequence shown here is derived from an EMBL/GenBank/DDBJ whole genome shotgun (WGS) entry which is preliminary data.</text>
</comment>
<feature type="transmembrane region" description="Helical" evidence="7">
    <location>
        <begin position="73"/>
        <end position="95"/>
    </location>
</feature>
<feature type="transmembrane region" description="Helical" evidence="7">
    <location>
        <begin position="285"/>
        <end position="310"/>
    </location>
</feature>
<gene>
    <name evidence="8" type="ORF">C8N24_2651</name>
</gene>
<evidence type="ECO:0000256" key="5">
    <source>
        <dbReference type="ARBA" id="ARBA00022989"/>
    </source>
</evidence>
<evidence type="ECO:0000313" key="8">
    <source>
        <dbReference type="EMBL" id="RKQ92796.1"/>
    </source>
</evidence>
<evidence type="ECO:0000256" key="2">
    <source>
        <dbReference type="ARBA" id="ARBA00008335"/>
    </source>
</evidence>
<feature type="transmembrane region" description="Helical" evidence="7">
    <location>
        <begin position="132"/>
        <end position="151"/>
    </location>
</feature>
<reference evidence="8 9" key="1">
    <citation type="submission" date="2018-10" db="EMBL/GenBank/DDBJ databases">
        <title>Genomic Encyclopedia of Archaeal and Bacterial Type Strains, Phase II (KMG-II): from individual species to whole genera.</title>
        <authorList>
            <person name="Goeker M."/>
        </authorList>
    </citation>
    <scope>NUCLEOTIDE SEQUENCE [LARGE SCALE GENOMIC DNA]</scope>
    <source>
        <strain evidence="8 9">DSM 14954</strain>
    </source>
</reference>
<dbReference type="InterPro" id="IPR051788">
    <property type="entry name" value="MFS_Transporter"/>
</dbReference>
<evidence type="ECO:0000256" key="3">
    <source>
        <dbReference type="ARBA" id="ARBA00022448"/>
    </source>
</evidence>
<evidence type="ECO:0000256" key="1">
    <source>
        <dbReference type="ARBA" id="ARBA00004127"/>
    </source>
</evidence>
<dbReference type="InterPro" id="IPR011701">
    <property type="entry name" value="MFS"/>
</dbReference>
<dbReference type="GO" id="GO:0012505">
    <property type="term" value="C:endomembrane system"/>
    <property type="evidence" value="ECO:0007669"/>
    <property type="project" value="UniProtKB-SubCell"/>
</dbReference>
<feature type="transmembrane region" description="Helical" evidence="7">
    <location>
        <begin position="346"/>
        <end position="366"/>
    </location>
</feature>
<dbReference type="PANTHER" id="PTHR23514">
    <property type="entry name" value="BYPASS OF STOP CODON PROTEIN 6"/>
    <property type="match status" value="1"/>
</dbReference>
<dbReference type="AlphaFoldDB" id="A0A660LER3"/>
<evidence type="ECO:0000313" key="9">
    <source>
        <dbReference type="Proteomes" id="UP000278962"/>
    </source>
</evidence>
<dbReference type="SUPFAM" id="SSF103473">
    <property type="entry name" value="MFS general substrate transporter"/>
    <property type="match status" value="1"/>
</dbReference>
<comment type="similarity">
    <text evidence="2">Belongs to the major facilitator superfamily.</text>
</comment>
<feature type="transmembrane region" description="Helical" evidence="7">
    <location>
        <begin position="261"/>
        <end position="279"/>
    </location>
</feature>
<keyword evidence="9" id="KW-1185">Reference proteome</keyword>
<feature type="transmembrane region" description="Helical" evidence="7">
    <location>
        <begin position="194"/>
        <end position="218"/>
    </location>
</feature>
<keyword evidence="4 7" id="KW-0812">Transmembrane</keyword>
<feature type="transmembrane region" description="Helical" evidence="7">
    <location>
        <begin position="230"/>
        <end position="249"/>
    </location>
</feature>
<keyword evidence="5 7" id="KW-1133">Transmembrane helix</keyword>
<feature type="transmembrane region" description="Helical" evidence="7">
    <location>
        <begin position="157"/>
        <end position="173"/>
    </location>
</feature>
<evidence type="ECO:0000256" key="4">
    <source>
        <dbReference type="ARBA" id="ARBA00022692"/>
    </source>
</evidence>
<sequence>MTFRRDRLTWVAYALLAWFAYLQAAPGLVVPYLRDELDIGYTTGGLHVAAFATGSVLAGLTAARIEAAAGRRALLWGSAAVMAVGATGLVAGHVAAVTVGALFVAGYGGGLLLTTVQATLADHHGEQRAIALTEANVFASAAYLVLVAAVALVSWRAALIASFAVPLALFLANRHVPITGAPPAAATEGRLPRAFPVAMAMLFCAVAAEWCVTSWGASFAREAADVSADTAVALMFGYFGGVFAGRATASRLARRHAPQRLLALALAIAAVGFAVLWPATSPVQVLAGLAVIGLGLGNLFPFALAVTVALAPDRAQLASSRAVLAGSSAVLIAPLTIGALADATSITGALLVVPVTLALATIGLVATTPRGRSRR</sequence>
<dbReference type="GO" id="GO:0022857">
    <property type="term" value="F:transmembrane transporter activity"/>
    <property type="evidence" value="ECO:0007669"/>
    <property type="project" value="InterPro"/>
</dbReference>